<proteinExistence type="predicted"/>
<dbReference type="InterPro" id="IPR018712">
    <property type="entry name" value="Tle1-like_cat"/>
</dbReference>
<dbReference type="Proteomes" id="UP000006820">
    <property type="component" value="Chromosome"/>
</dbReference>
<name>Q5YYT2_NOCFA</name>
<dbReference type="HOGENOM" id="CLU_005049_6_1_11"/>
<keyword evidence="3" id="KW-1185">Reference proteome</keyword>
<dbReference type="KEGG" id="nfa:NFA_18130"/>
<dbReference type="PANTHER" id="PTHR33840">
    <property type="match status" value="1"/>
</dbReference>
<evidence type="ECO:0000313" key="2">
    <source>
        <dbReference type="EMBL" id="BAD56659.1"/>
    </source>
</evidence>
<sequence length="407" mass="45159">MPHPVRRETTTMKRLVVCCDGTWKAENSSTVSNIVKIAQTVRMEAPGPDGSPIRQQVIYVSGPGARGFTADRLIGGAFGLGLEANLSAAYWQLAVNWEPGDEIFVFGFSRGAYTARSLVGLIDRIGIMRPDSMIGGHYPTALAMYRRLGGSRLSNWGPPPTEDDWAAFRAEHSRMVPVDFLGVFDTVGALGVPGITSWRHSFHNVNLSERVLCARQALAVDERRRNFEPCLWTVPVALNIKYRRIKHRAGRERVKQVWFRGVHSDIGGGYEECGLSDATFRWMVAEAEAEGLAFDRALVECLAGRCVNRPEHDKLHDSLGLGYRILNVVRAARSVRARHGRFYWNSWRKLHVEGDHGVRLASTAAADRDDLPTNLRRWLDELGGSCPETLVEPVPPAAAGQRPRAVA</sequence>
<evidence type="ECO:0000313" key="3">
    <source>
        <dbReference type="Proteomes" id="UP000006820"/>
    </source>
</evidence>
<protein>
    <recommendedName>
        <fullName evidence="1">T6SS Phospholipase effector Tle1-like catalytic domain-containing protein</fullName>
    </recommendedName>
</protein>
<gene>
    <name evidence="2" type="ordered locus">NFA_18130</name>
</gene>
<dbReference type="Pfam" id="PF09994">
    <property type="entry name" value="T6SS_Tle1-like_cat"/>
    <property type="match status" value="1"/>
</dbReference>
<dbReference type="STRING" id="247156.NFA_18130"/>
<reference evidence="2 3" key="1">
    <citation type="journal article" date="2004" name="Proc. Natl. Acad. Sci. U.S.A.">
        <title>The complete genomic sequence of Nocardia farcinica IFM 10152.</title>
        <authorList>
            <person name="Ishikawa J."/>
            <person name="Yamashita A."/>
            <person name="Mikami Y."/>
            <person name="Hoshino Y."/>
            <person name="Kurita H."/>
            <person name="Hotta K."/>
            <person name="Shiba T."/>
            <person name="Hattori M."/>
        </authorList>
    </citation>
    <scope>NUCLEOTIDE SEQUENCE [LARGE SCALE GENOMIC DNA]</scope>
    <source>
        <strain evidence="2 3">IFM 10152</strain>
    </source>
</reference>
<dbReference type="AlphaFoldDB" id="Q5YYT2"/>
<evidence type="ECO:0000259" key="1">
    <source>
        <dbReference type="Pfam" id="PF09994"/>
    </source>
</evidence>
<organism evidence="2 3">
    <name type="scientific">Nocardia farcinica (strain IFM 10152)</name>
    <dbReference type="NCBI Taxonomy" id="247156"/>
    <lineage>
        <taxon>Bacteria</taxon>
        <taxon>Bacillati</taxon>
        <taxon>Actinomycetota</taxon>
        <taxon>Actinomycetes</taxon>
        <taxon>Mycobacteriales</taxon>
        <taxon>Nocardiaceae</taxon>
        <taxon>Nocardia</taxon>
    </lineage>
</organism>
<dbReference type="EMBL" id="AP006618">
    <property type="protein sequence ID" value="BAD56659.1"/>
    <property type="molecule type" value="Genomic_DNA"/>
</dbReference>
<dbReference type="PANTHER" id="PTHR33840:SF1">
    <property type="entry name" value="TLE1 PHOSPHOLIPASE DOMAIN-CONTAINING PROTEIN"/>
    <property type="match status" value="1"/>
</dbReference>
<accession>Q5YYT2</accession>
<feature type="domain" description="T6SS Phospholipase effector Tle1-like catalytic" evidence="1">
    <location>
        <begin position="13"/>
        <end position="286"/>
    </location>
</feature>
<dbReference type="eggNOG" id="COG3673">
    <property type="taxonomic scope" value="Bacteria"/>
</dbReference>